<dbReference type="SUPFAM" id="SSF51182">
    <property type="entry name" value="RmlC-like cupins"/>
    <property type="match status" value="1"/>
</dbReference>
<feature type="signal peptide" evidence="1">
    <location>
        <begin position="1"/>
        <end position="21"/>
    </location>
</feature>
<dbReference type="PANTHER" id="PTHR40943:SF1">
    <property type="entry name" value="CYTOPLASMIC PROTEIN"/>
    <property type="match status" value="1"/>
</dbReference>
<feature type="domain" description="(S)-ureidoglycine aminohydrolase cupin" evidence="2">
    <location>
        <begin position="64"/>
        <end position="131"/>
    </location>
</feature>
<name>A0A5B0X2C6_9GAMM</name>
<proteinExistence type="predicted"/>
<keyword evidence="4" id="KW-1185">Reference proteome</keyword>
<gene>
    <name evidence="3" type="ORF">F0M18_08545</name>
</gene>
<protein>
    <submittedName>
        <fullName evidence="3">DUF861 domain-containing protein</fullName>
    </submittedName>
</protein>
<accession>A0A5B0X2C6</accession>
<dbReference type="InterPro" id="IPR014710">
    <property type="entry name" value="RmlC-like_jellyroll"/>
</dbReference>
<dbReference type="PANTHER" id="PTHR40943">
    <property type="entry name" value="CYTOPLASMIC PROTEIN-RELATED"/>
    <property type="match status" value="1"/>
</dbReference>
<feature type="chain" id="PRO_5023041717" evidence="1">
    <location>
        <begin position="22"/>
        <end position="147"/>
    </location>
</feature>
<dbReference type="InterPro" id="IPR008579">
    <property type="entry name" value="UGlyAH_Cupin_dom"/>
</dbReference>
<dbReference type="Gene3D" id="2.60.120.10">
    <property type="entry name" value="Jelly Rolls"/>
    <property type="match status" value="1"/>
</dbReference>
<evidence type="ECO:0000313" key="3">
    <source>
        <dbReference type="EMBL" id="KAA1192697.1"/>
    </source>
</evidence>
<dbReference type="Pfam" id="PF05899">
    <property type="entry name" value="Cupin_3"/>
    <property type="match status" value="1"/>
</dbReference>
<evidence type="ECO:0000256" key="1">
    <source>
        <dbReference type="SAM" id="SignalP"/>
    </source>
</evidence>
<dbReference type="EMBL" id="VTUX01000003">
    <property type="protein sequence ID" value="KAA1192697.1"/>
    <property type="molecule type" value="Genomic_DNA"/>
</dbReference>
<dbReference type="AlphaFoldDB" id="A0A5B0X2C6"/>
<keyword evidence="1" id="KW-0732">Signal</keyword>
<comment type="caution">
    <text evidence="3">The sequence shown here is derived from an EMBL/GenBank/DDBJ whole genome shotgun (WGS) entry which is preliminary data.</text>
</comment>
<evidence type="ECO:0000259" key="2">
    <source>
        <dbReference type="Pfam" id="PF05899"/>
    </source>
</evidence>
<organism evidence="3 4">
    <name type="scientific">Pseudohalioglobus sediminis</name>
    <dbReference type="NCBI Taxonomy" id="2606449"/>
    <lineage>
        <taxon>Bacteria</taxon>
        <taxon>Pseudomonadati</taxon>
        <taxon>Pseudomonadota</taxon>
        <taxon>Gammaproteobacteria</taxon>
        <taxon>Cellvibrionales</taxon>
        <taxon>Halieaceae</taxon>
        <taxon>Pseudohalioglobus</taxon>
    </lineage>
</organism>
<dbReference type="Proteomes" id="UP000323708">
    <property type="component" value="Unassembled WGS sequence"/>
</dbReference>
<evidence type="ECO:0000313" key="4">
    <source>
        <dbReference type="Proteomes" id="UP000323708"/>
    </source>
</evidence>
<sequence>MKKLLLAACLLGSALAMSAKAEISVLGLDADQLRAMELESIPPWPDELVLSGTNEHWQKVLHEGEFVVVLYESEAAVIDVSYPFPYDEYVLVLEGEVILTSTSGERQRYGVGESFVVPKGWTGTWDMPVKYREKIVVERKAWDESEG</sequence>
<reference evidence="3 4" key="1">
    <citation type="submission" date="2019-09" db="EMBL/GenBank/DDBJ databases">
        <authorList>
            <person name="Chen X.-Y."/>
        </authorList>
    </citation>
    <scope>NUCLEOTIDE SEQUENCE [LARGE SCALE GENOMIC DNA]</scope>
    <source>
        <strain evidence="3 4">NY5</strain>
    </source>
</reference>
<dbReference type="InterPro" id="IPR011051">
    <property type="entry name" value="RmlC_Cupin_sf"/>
</dbReference>